<dbReference type="EMBL" id="VIVK01000001">
    <property type="protein sequence ID" value="TWD82822.1"/>
    <property type="molecule type" value="Genomic_DNA"/>
</dbReference>
<accession>A0A561BVP7</accession>
<sequence length="343" mass="36668">MPTFRSYDGTELAYHVRGEGAILVCLPGGPARASEYLGDLGGLSADRRLVLLDSRGSGESAVPDDPDTYRCERLVDDVEALRRHLGLDHLDLLAHSAAGNLLSLYAARYPDRVGSAVLVAPGFDAVGLDFTDEEWLEAVRRRSGEPWYEEAFAALMRLDDGSTELADRLQAAPLFYGPWTEEARAAEERWVEQIAPAARIGFRSPGSFGDPAITRAALAELAAPVLLIGGELDPAPTPRVLAEYAALFPDAQVVVQPNAGHTPWIDDPAAFRELVNSFLDSLLSAVESAASGQGPRRRCPECRGAARLPGLVKTTNMGSGMGSSFGPCPSCDGLGYLTDDESL</sequence>
<keyword evidence="3" id="KW-1185">Reference proteome</keyword>
<dbReference type="SUPFAM" id="SSF53474">
    <property type="entry name" value="alpha/beta-Hydrolases"/>
    <property type="match status" value="1"/>
</dbReference>
<gene>
    <name evidence="2" type="ORF">FB561_3965</name>
</gene>
<feature type="domain" description="AB hydrolase-1" evidence="1">
    <location>
        <begin position="23"/>
        <end position="268"/>
    </location>
</feature>
<dbReference type="Proteomes" id="UP000318380">
    <property type="component" value="Unassembled WGS sequence"/>
</dbReference>
<dbReference type="PANTHER" id="PTHR43798:SF33">
    <property type="entry name" value="HYDROLASE, PUTATIVE (AFU_ORTHOLOGUE AFUA_2G14860)-RELATED"/>
    <property type="match status" value="1"/>
</dbReference>
<dbReference type="Pfam" id="PF00561">
    <property type="entry name" value="Abhydrolase_1"/>
    <property type="match status" value="1"/>
</dbReference>
<dbReference type="InterPro" id="IPR029058">
    <property type="entry name" value="AB_hydrolase_fold"/>
</dbReference>
<evidence type="ECO:0000259" key="1">
    <source>
        <dbReference type="Pfam" id="PF00561"/>
    </source>
</evidence>
<comment type="caution">
    <text evidence="2">The sequence shown here is derived from an EMBL/GenBank/DDBJ whole genome shotgun (WGS) entry which is preliminary data.</text>
</comment>
<protein>
    <submittedName>
        <fullName evidence="2">Pimeloyl-ACP methyl ester carboxylesterase</fullName>
    </submittedName>
</protein>
<dbReference type="GO" id="GO:0016020">
    <property type="term" value="C:membrane"/>
    <property type="evidence" value="ECO:0007669"/>
    <property type="project" value="TreeGrafter"/>
</dbReference>
<dbReference type="GO" id="GO:0003824">
    <property type="term" value="F:catalytic activity"/>
    <property type="evidence" value="ECO:0007669"/>
    <property type="project" value="UniProtKB-ARBA"/>
</dbReference>
<name>A0A561BVP7_9ACTN</name>
<evidence type="ECO:0000313" key="2">
    <source>
        <dbReference type="EMBL" id="TWD82822.1"/>
    </source>
</evidence>
<proteinExistence type="predicted"/>
<dbReference type="Gene3D" id="3.40.50.1820">
    <property type="entry name" value="alpha/beta hydrolase"/>
    <property type="match status" value="1"/>
</dbReference>
<dbReference type="AlphaFoldDB" id="A0A561BVP7"/>
<dbReference type="InterPro" id="IPR050266">
    <property type="entry name" value="AB_hydrolase_sf"/>
</dbReference>
<dbReference type="RefSeq" id="WP_145808686.1">
    <property type="nucleotide sequence ID" value="NZ_VIVK01000001.1"/>
</dbReference>
<evidence type="ECO:0000313" key="3">
    <source>
        <dbReference type="Proteomes" id="UP000318380"/>
    </source>
</evidence>
<dbReference type="PANTHER" id="PTHR43798">
    <property type="entry name" value="MONOACYLGLYCEROL LIPASE"/>
    <property type="match status" value="1"/>
</dbReference>
<reference evidence="2 3" key="1">
    <citation type="submission" date="2019-06" db="EMBL/GenBank/DDBJ databases">
        <title>Sequencing the genomes of 1000 actinobacteria strains.</title>
        <authorList>
            <person name="Klenk H.-P."/>
        </authorList>
    </citation>
    <scope>NUCLEOTIDE SEQUENCE [LARGE SCALE GENOMIC DNA]</scope>
    <source>
        <strain evidence="2 3">DSM 24683</strain>
    </source>
</reference>
<organism evidence="2 3">
    <name type="scientific">Kribbella amoyensis</name>
    <dbReference type="NCBI Taxonomy" id="996641"/>
    <lineage>
        <taxon>Bacteria</taxon>
        <taxon>Bacillati</taxon>
        <taxon>Actinomycetota</taxon>
        <taxon>Actinomycetes</taxon>
        <taxon>Propionibacteriales</taxon>
        <taxon>Kribbellaceae</taxon>
        <taxon>Kribbella</taxon>
    </lineage>
</organism>
<dbReference type="OrthoDB" id="3771266at2"/>
<dbReference type="InterPro" id="IPR000073">
    <property type="entry name" value="AB_hydrolase_1"/>
</dbReference>